<keyword evidence="4" id="KW-1185">Reference proteome</keyword>
<comment type="caution">
    <text evidence="3">The sequence shown here is derived from an EMBL/GenBank/DDBJ whole genome shotgun (WGS) entry which is preliminary data.</text>
</comment>
<name>A0ABR1LZ16_9PEZI</name>
<dbReference type="Gene3D" id="3.30.420.40">
    <property type="match status" value="2"/>
</dbReference>
<dbReference type="GeneID" id="92032773"/>
<dbReference type="Proteomes" id="UP001360953">
    <property type="component" value="Unassembled WGS sequence"/>
</dbReference>
<keyword evidence="2" id="KW-0067">ATP-binding</keyword>
<keyword evidence="1" id="KW-0547">Nucleotide-binding</keyword>
<evidence type="ECO:0000256" key="2">
    <source>
        <dbReference type="ARBA" id="ARBA00022840"/>
    </source>
</evidence>
<accession>A0ABR1LZ16</accession>
<evidence type="ECO:0000313" key="3">
    <source>
        <dbReference type="EMBL" id="KAK7539975.1"/>
    </source>
</evidence>
<dbReference type="InterPro" id="IPR043129">
    <property type="entry name" value="ATPase_NBD"/>
</dbReference>
<dbReference type="PANTHER" id="PTHR14187:SF81">
    <property type="entry name" value="HSP70 FAMILY PROTEIN (AFU_ORTHOLOGUE AFUA_4G14040)"/>
    <property type="match status" value="1"/>
</dbReference>
<dbReference type="RefSeq" id="XP_066657246.1">
    <property type="nucleotide sequence ID" value="XM_066799867.1"/>
</dbReference>
<evidence type="ECO:0000256" key="1">
    <source>
        <dbReference type="ARBA" id="ARBA00022741"/>
    </source>
</evidence>
<organism evidence="3 4">
    <name type="scientific">Phyllosticta citribraziliensis</name>
    <dbReference type="NCBI Taxonomy" id="989973"/>
    <lineage>
        <taxon>Eukaryota</taxon>
        <taxon>Fungi</taxon>
        <taxon>Dikarya</taxon>
        <taxon>Ascomycota</taxon>
        <taxon>Pezizomycotina</taxon>
        <taxon>Dothideomycetes</taxon>
        <taxon>Dothideomycetes incertae sedis</taxon>
        <taxon>Botryosphaeriales</taxon>
        <taxon>Phyllostictaceae</taxon>
        <taxon>Phyllosticta</taxon>
    </lineage>
</organism>
<proteinExistence type="predicted"/>
<dbReference type="CDD" id="cd10170">
    <property type="entry name" value="ASKHA_NBD_HSP70"/>
    <property type="match status" value="1"/>
</dbReference>
<dbReference type="Gene3D" id="3.90.640.10">
    <property type="entry name" value="Actin, Chain A, domain 4"/>
    <property type="match status" value="1"/>
</dbReference>
<sequence length="608" mass="68271">MERASATLVQVDSHGSAAPSAQKIIVGLDFGTTFSGMCWVTSNGQANDIEVKKSWPGRAESVSKVPSRIAYASENPTLNANLFGFQIRPSHKQVAWFKLRLDDEAAPTEYDDPNLRHFTDPGQDHLPARLTAKIVTKDFLKELHALLMIDLRTSIAPKLLSKTSIEVWLTVPASWSDPAKMKTREAAIEAGFGKHEKDSVKVISEPEAAGIFALCPEVNQNAELVAAGETFIVCDCGGGTVDLTVYTLKSAPPNPEFLEICKGKAGKCGATMIDRAFCYWMERTFGEAYTKLPQAQRGPGSHFMREFEDCKTTFSSRNIPNFKHEYFEISPIKMDVPRSSKYDRESESVNLSLKTLKRFFDQVISHVIQLLEEQIEEARMALGGKHVDRVILVGGLGNNLYLRDRLTEWCRQQTPVLGLISPPYGESQSCIMKGAAIRGLLGLKPTYRVSRRHYGFGVSLHFREGIDSPEDAWLDDDGEKMCFGRIVWLVRKGQFVENDFHMEVKVRKYFTHSTRRRDVVELWSCDGDHAPDYESDDSLFKVASISYDFYKSDFKGIKRTYSNTLKRNCQILNYFVRANMGADEGVLTVEVAGARLFGSANITFHEMD</sequence>
<protein>
    <submittedName>
        <fullName evidence="3">Hsp70-like protein</fullName>
    </submittedName>
</protein>
<gene>
    <name evidence="3" type="ORF">J3D65DRAFT_620398</name>
</gene>
<dbReference type="InterPro" id="IPR013126">
    <property type="entry name" value="Hsp_70_fam"/>
</dbReference>
<dbReference type="SUPFAM" id="SSF53067">
    <property type="entry name" value="Actin-like ATPase domain"/>
    <property type="match status" value="2"/>
</dbReference>
<dbReference type="EMBL" id="JBBPEH010000004">
    <property type="protein sequence ID" value="KAK7539975.1"/>
    <property type="molecule type" value="Genomic_DNA"/>
</dbReference>
<dbReference type="PRINTS" id="PR00301">
    <property type="entry name" value="HEATSHOCK70"/>
</dbReference>
<reference evidence="3 4" key="1">
    <citation type="submission" date="2024-04" db="EMBL/GenBank/DDBJ databases">
        <title>Phyllosticta paracitricarpa is synonymous to the EU quarantine fungus P. citricarpa based on phylogenomic analyses.</title>
        <authorList>
            <consortium name="Lawrence Berkeley National Laboratory"/>
            <person name="Van ingen-buijs V.A."/>
            <person name="Van westerhoven A.C."/>
            <person name="Haridas S."/>
            <person name="Skiadas P."/>
            <person name="Martin F."/>
            <person name="Groenewald J.Z."/>
            <person name="Crous P.W."/>
            <person name="Seidl M.F."/>
        </authorList>
    </citation>
    <scope>NUCLEOTIDE SEQUENCE [LARGE SCALE GENOMIC DNA]</scope>
    <source>
        <strain evidence="3 4">CPC 17464</strain>
    </source>
</reference>
<dbReference type="PANTHER" id="PTHR14187">
    <property type="entry name" value="ALPHA KINASE/ELONGATION FACTOR 2 KINASE"/>
    <property type="match status" value="1"/>
</dbReference>
<evidence type="ECO:0000313" key="4">
    <source>
        <dbReference type="Proteomes" id="UP001360953"/>
    </source>
</evidence>
<dbReference type="Pfam" id="PF00012">
    <property type="entry name" value="HSP70"/>
    <property type="match status" value="1"/>
</dbReference>